<evidence type="ECO:0000313" key="2">
    <source>
        <dbReference type="Proteomes" id="UP001165960"/>
    </source>
</evidence>
<sequence>MSAINAFTLKLNGGVRKLKYYFPVISSPRRPIPLLASKKKSWPRLPRKMTGKAASPAKKGKKPPPQAKKEPVGAISNSDEEVSNKRLRARGKHVIQSSDEESIPEEASTEEVKMETNEGVKKPTKKPVKKAKVTVKKTTVEEISAKIESTKIEAVVENVKEEVKSEQSATVKEDTKVHSFFSNDPSEKPLFFKPKTYTIKNGLADFYISNFKKLPPFSETDSLFYKDLCDVFTSIEATTKRLEKLAILTEFFLRVLTTFPMDSETSQHIVVTALYLCINRIAPDYDGIELGIGESVLMKAVAEATGRTLAKIKADVAKVGDLGTVAQESRSTQGTLFKPKPLTILIVFKTLKEIAMMSGNSSMQRKVDKVKFLLVSCRDNEAKFLMRSLEGKLRIGLAERSVLVALAHASVLIRHKNLSKESLEEKLNQASESIKTAFSELPNYERIAPPLILHGYDALEHHCKLTPGIPVKPMLAHPTKSISEVLTRFDGITFTCEYKYDGERAQLHRLEDGSMRIYSRNSEDMTQKYPDIMGRIPSFTSESTSFVLDCEAVAWDKEERKIMPFQVLSTRKRKDVKEEDIKVQVVVFAFDLLYLNGQSLLRESFAERRAKMFSAFKEVEGVFTFAKSMVLTQVEEIQSFLDESIVDNCEGLMVKTLDGAESTYEPSKRSRNWLKVKKDYLAGIGDSLDLVVIGAYAGRGKRTGVYGGYLLACYDPDNDEYQSICKIGTGFSEQALESQYEQLKPHIISAPKPYYKYDHDSTKPDVWFEPSLVWEVKAADLSISPIYKAAYGRVDPSKGISLRFPRFIRLRDDKSPEQATACSQVAEFYNQQAVINQQTSKSAGACADDEFDY</sequence>
<proteinExistence type="predicted"/>
<keyword evidence="2" id="KW-1185">Reference proteome</keyword>
<gene>
    <name evidence="1" type="primary">cdc17</name>
    <name evidence="1" type="ORF">DSO57_1001595</name>
</gene>
<evidence type="ECO:0000313" key="1">
    <source>
        <dbReference type="EMBL" id="KAJ9059524.1"/>
    </source>
</evidence>
<reference evidence="1" key="1">
    <citation type="submission" date="2022-04" db="EMBL/GenBank/DDBJ databases">
        <title>Genome of the entomopathogenic fungus Entomophthora muscae.</title>
        <authorList>
            <person name="Elya C."/>
            <person name="Lovett B.R."/>
            <person name="Lee E."/>
            <person name="Macias A.M."/>
            <person name="Hajek A.E."/>
            <person name="De Bivort B.L."/>
            <person name="Kasson M.T."/>
            <person name="De Fine Licht H.H."/>
            <person name="Stajich J.E."/>
        </authorList>
    </citation>
    <scope>NUCLEOTIDE SEQUENCE</scope>
    <source>
        <strain evidence="1">Berkeley</strain>
    </source>
</reference>
<dbReference type="Proteomes" id="UP001165960">
    <property type="component" value="Unassembled WGS sequence"/>
</dbReference>
<dbReference type="EC" id="6.5.1.-" evidence="1"/>
<name>A0ACC2SB17_9FUNG</name>
<keyword evidence="1" id="KW-0436">Ligase</keyword>
<comment type="caution">
    <text evidence="1">The sequence shown here is derived from an EMBL/GenBank/DDBJ whole genome shotgun (WGS) entry which is preliminary data.</text>
</comment>
<accession>A0ACC2SB17</accession>
<protein>
    <submittedName>
        <fullName evidence="1">ATP-dependent DNA ligase Cdc17, variant 2</fullName>
        <ecNumber evidence="1">6.5.1.-</ecNumber>
    </submittedName>
</protein>
<organism evidence="1 2">
    <name type="scientific">Entomophthora muscae</name>
    <dbReference type="NCBI Taxonomy" id="34485"/>
    <lineage>
        <taxon>Eukaryota</taxon>
        <taxon>Fungi</taxon>
        <taxon>Fungi incertae sedis</taxon>
        <taxon>Zoopagomycota</taxon>
        <taxon>Entomophthoromycotina</taxon>
        <taxon>Entomophthoromycetes</taxon>
        <taxon>Entomophthorales</taxon>
        <taxon>Entomophthoraceae</taxon>
        <taxon>Entomophthora</taxon>
    </lineage>
</organism>
<dbReference type="EMBL" id="QTSX02005683">
    <property type="protein sequence ID" value="KAJ9059524.1"/>
    <property type="molecule type" value="Genomic_DNA"/>
</dbReference>